<dbReference type="Proteomes" id="UP000093053">
    <property type="component" value="Chromosome"/>
</dbReference>
<dbReference type="SMART" id="SM00843">
    <property type="entry name" value="Ftsk_gamma"/>
    <property type="match status" value="1"/>
</dbReference>
<dbReference type="AlphaFoldDB" id="A0A1B2HCA2"/>
<dbReference type="InterPro" id="IPR036388">
    <property type="entry name" value="WH-like_DNA-bd_sf"/>
</dbReference>
<proteinExistence type="predicted"/>
<organism evidence="2 3">
    <name type="scientific">Lentzea guizhouensis</name>
    <dbReference type="NCBI Taxonomy" id="1586287"/>
    <lineage>
        <taxon>Bacteria</taxon>
        <taxon>Bacillati</taxon>
        <taxon>Actinomycetota</taxon>
        <taxon>Actinomycetes</taxon>
        <taxon>Pseudonocardiales</taxon>
        <taxon>Pseudonocardiaceae</taxon>
        <taxon>Lentzea</taxon>
    </lineage>
</organism>
<gene>
    <name evidence="2" type="ORF">BBK82_03625</name>
</gene>
<dbReference type="SUPFAM" id="SSF46785">
    <property type="entry name" value="Winged helix' DNA-binding domain"/>
    <property type="match status" value="1"/>
</dbReference>
<evidence type="ECO:0000313" key="2">
    <source>
        <dbReference type="EMBL" id="ANZ35306.1"/>
    </source>
</evidence>
<accession>A0A1B2HCA2</accession>
<reference evidence="2 3" key="1">
    <citation type="submission" date="2016-07" db="EMBL/GenBank/DDBJ databases">
        <title>Complete genome sequence of the Lentzea guizhouensis DHS C013.</title>
        <authorList>
            <person name="Cao C."/>
        </authorList>
    </citation>
    <scope>NUCLEOTIDE SEQUENCE [LARGE SCALE GENOMIC DNA]</scope>
    <source>
        <strain evidence="2 3">DHS C013</strain>
    </source>
</reference>
<evidence type="ECO:0000259" key="1">
    <source>
        <dbReference type="SMART" id="SM00843"/>
    </source>
</evidence>
<dbReference type="EMBL" id="CP016793">
    <property type="protein sequence ID" value="ANZ35306.1"/>
    <property type="molecule type" value="Genomic_DNA"/>
</dbReference>
<name>A0A1B2HCA2_9PSEU</name>
<dbReference type="KEGG" id="led:BBK82_03625"/>
<dbReference type="RefSeq" id="WP_065913722.1">
    <property type="nucleotide sequence ID" value="NZ_CP016793.1"/>
</dbReference>
<dbReference type="Pfam" id="PF09397">
    <property type="entry name" value="FtsK_gamma"/>
    <property type="match status" value="1"/>
</dbReference>
<sequence length="179" mass="19461">MSYVPLRKGHPDNPDLVGLPDDAYDRLVPLGDLIEASHNEGYHQSECNCRETNCNTRKHHWATPSVEEVLGWLIAKGALTFDAVDHLVRVGKGWSVDKAPGDLGADVANVARLVLTERHSGTSFVQRKLRLGFKRAEDCLDVLTAWNILGPAQGTLARAIHVPADQTAAVLAAIEAVRA</sequence>
<feature type="domain" description="FtsK gamma" evidence="1">
    <location>
        <begin position="100"/>
        <end position="165"/>
    </location>
</feature>
<protein>
    <recommendedName>
        <fullName evidence="1">FtsK gamma domain-containing protein</fullName>
    </recommendedName>
</protein>
<dbReference type="STRING" id="1586287.BBK82_03625"/>
<dbReference type="InterPro" id="IPR036390">
    <property type="entry name" value="WH_DNA-bd_sf"/>
</dbReference>
<dbReference type="Gene3D" id="1.10.10.10">
    <property type="entry name" value="Winged helix-like DNA-binding domain superfamily/Winged helix DNA-binding domain"/>
    <property type="match status" value="1"/>
</dbReference>
<keyword evidence="3" id="KW-1185">Reference proteome</keyword>
<evidence type="ECO:0000313" key="3">
    <source>
        <dbReference type="Proteomes" id="UP000093053"/>
    </source>
</evidence>
<dbReference type="InterPro" id="IPR018541">
    <property type="entry name" value="Ftsk_gamma"/>
</dbReference>